<evidence type="ECO:0000313" key="5">
    <source>
        <dbReference type="EMBL" id="BAX54856.1"/>
    </source>
</evidence>
<dbReference type="Gene3D" id="1.10.10.60">
    <property type="entry name" value="Homeodomain-like"/>
    <property type="match status" value="1"/>
</dbReference>
<dbReference type="GO" id="GO:0005829">
    <property type="term" value="C:cytosol"/>
    <property type="evidence" value="ECO:0007669"/>
    <property type="project" value="TreeGrafter"/>
</dbReference>
<gene>
    <name evidence="6" type="ORF">IC627_17515</name>
    <name evidence="5" type="ORF">PDPUS_2_00270</name>
</gene>
<reference evidence="5" key="1">
    <citation type="journal article" date="2017" name="Genome Announc.">
        <title>Whole-Genome Sequence of Photobacterium damselae subsp. piscicida Strain 91-197, Isolated from Hybrid Striped Bass (Morone sp.) in the United States.</title>
        <authorList>
            <person name="Teru Y."/>
            <person name="Hikima J."/>
            <person name="Kono T."/>
            <person name="Sakai M."/>
            <person name="Takano T."/>
            <person name="Hawke J.P."/>
            <person name="Takeyama H."/>
            <person name="Aoki T."/>
        </authorList>
    </citation>
    <scope>NUCLEOTIDE SEQUENCE</scope>
    <source>
        <strain evidence="5">91-197</strain>
    </source>
</reference>
<sequence length="336" mass="38994">MIDTAFIRTLFFQPILNGLEKRYQLAPQDWDIPSKLLQEPMSLTPFLDMTAWLESAINMTGDPNYLAKIADLVRFEQMGMLGEWFLSSPDLALAFRRINYGSSCLQSGATFHGEQSAKVIKWTYGNHYLMGQQRLLDSLRVAIMFTNVIRNYMGTDYHPIHVEISGKPERVIDYQDFFGCNITWNAPMTRVWIDIAILETGNECVFNVTKPMLLSNLQLDDLLNMPQPQDFAKVMYEMVNYNRYYDRPSIHFVADKLQLSTQQLSRRLHNYGLNFTSITSYVLCNVAIKYMLEGMDIKKIASLLGYQNVQSFSKAFQRYRGVTPTQYQQRLLERAR</sequence>
<organism evidence="5 7">
    <name type="scientific">Photobacterium damsela subsp. piscicida</name>
    <name type="common">Pasteurella piscicida</name>
    <dbReference type="NCBI Taxonomy" id="38294"/>
    <lineage>
        <taxon>Bacteria</taxon>
        <taxon>Pseudomonadati</taxon>
        <taxon>Pseudomonadota</taxon>
        <taxon>Gammaproteobacteria</taxon>
        <taxon>Vibrionales</taxon>
        <taxon>Vibrionaceae</taxon>
        <taxon>Photobacterium</taxon>
    </lineage>
</organism>
<evidence type="ECO:0000313" key="6">
    <source>
        <dbReference type="EMBL" id="QOD58628.1"/>
    </source>
</evidence>
<keyword evidence="2 5" id="KW-0238">DNA-binding</keyword>
<dbReference type="InterPro" id="IPR020449">
    <property type="entry name" value="Tscrpt_reg_AraC-type_HTH"/>
</dbReference>
<dbReference type="InterPro" id="IPR018060">
    <property type="entry name" value="HTH_AraC"/>
</dbReference>
<dbReference type="Pfam" id="PF12833">
    <property type="entry name" value="HTH_18"/>
    <property type="match status" value="1"/>
</dbReference>
<dbReference type="Proteomes" id="UP000516656">
    <property type="component" value="Chromosome 2"/>
</dbReference>
<dbReference type="RefSeq" id="WP_086959080.1">
    <property type="nucleotide sequence ID" value="NZ_AP018046.1"/>
</dbReference>
<keyword evidence="1" id="KW-0805">Transcription regulation</keyword>
<dbReference type="PANTHER" id="PTHR47894">
    <property type="entry name" value="HTH-TYPE TRANSCRIPTIONAL REGULATOR GADX"/>
    <property type="match status" value="1"/>
</dbReference>
<name>A0A1V1VF44_PHODP</name>
<dbReference type="SMART" id="SM00342">
    <property type="entry name" value="HTH_ARAC"/>
    <property type="match status" value="1"/>
</dbReference>
<feature type="domain" description="HTH araC/xylS-type" evidence="4">
    <location>
        <begin position="233"/>
        <end position="330"/>
    </location>
</feature>
<keyword evidence="3" id="KW-0804">Transcription</keyword>
<dbReference type="EMBL" id="CP061855">
    <property type="protein sequence ID" value="QOD58628.1"/>
    <property type="molecule type" value="Genomic_DNA"/>
</dbReference>
<reference evidence="7" key="2">
    <citation type="submission" date="2017-05" db="EMBL/GenBank/DDBJ databases">
        <title>Whole genome sequence of fish pathogenic bacteria, Photobacterium damselae subsp. piscicida, strain 91-197, isolated from hybrid striped bass (Morone sp.) in USA.</title>
        <authorList>
            <person name="Teru Y."/>
            <person name="Hikima J."/>
            <person name="Kono T."/>
            <person name="Sakai M."/>
            <person name="Takano T."/>
            <person name="Hawke J.P."/>
            <person name="Takeyama H."/>
            <person name="Aoki T."/>
        </authorList>
    </citation>
    <scope>NUCLEOTIDE SEQUENCE [LARGE SCALE GENOMIC DNA]</scope>
    <source>
        <strain evidence="7">91-197</strain>
    </source>
</reference>
<reference evidence="6 8" key="3">
    <citation type="submission" date="2020-09" db="EMBL/GenBank/DDBJ databases">
        <title>Complete, closed and curated genome sequences of Photobacterium damselae subsp. piscicida isolates from Australia indicate localised evolution and additional plasmid-borne pathogenicity mechanisms.</title>
        <authorList>
            <person name="Baseggio L."/>
            <person name="Silayeva O."/>
            <person name="Buller N."/>
            <person name="Landos M."/>
            <person name="Engelstaedter J."/>
            <person name="Barnes A.C."/>
        </authorList>
    </citation>
    <scope>NUCLEOTIDE SEQUENCE [LARGE SCALE GENOMIC DNA]</scope>
    <source>
        <strain evidence="6 8">AS-16-0540-1</strain>
    </source>
</reference>
<accession>A0A1V1VF44</accession>
<dbReference type="GO" id="GO:0003700">
    <property type="term" value="F:DNA-binding transcription factor activity"/>
    <property type="evidence" value="ECO:0007669"/>
    <property type="project" value="InterPro"/>
</dbReference>
<dbReference type="InterPro" id="IPR009057">
    <property type="entry name" value="Homeodomain-like_sf"/>
</dbReference>
<dbReference type="AlphaFoldDB" id="A0A1V1VF44"/>
<dbReference type="PRINTS" id="PR00032">
    <property type="entry name" value="HTHARAC"/>
</dbReference>
<dbReference type="PANTHER" id="PTHR47894:SF1">
    <property type="entry name" value="HTH-TYPE TRANSCRIPTIONAL REGULATOR VQSM"/>
    <property type="match status" value="1"/>
</dbReference>
<dbReference type="PROSITE" id="PS01124">
    <property type="entry name" value="HTH_ARAC_FAMILY_2"/>
    <property type="match status" value="1"/>
</dbReference>
<proteinExistence type="predicted"/>
<dbReference type="Proteomes" id="UP000218676">
    <property type="component" value="Chromosome 2"/>
</dbReference>
<protein>
    <submittedName>
        <fullName evidence="6">AraC family transcriptional regulator ligand-binding domain-containing protein</fullName>
    </submittedName>
    <submittedName>
        <fullName evidence="5">DNA-binding transcriptional regulator GadX</fullName>
    </submittedName>
</protein>
<dbReference type="Pfam" id="PF12625">
    <property type="entry name" value="Arabinose_bd"/>
    <property type="match status" value="1"/>
</dbReference>
<evidence type="ECO:0000256" key="2">
    <source>
        <dbReference type="ARBA" id="ARBA00023125"/>
    </source>
</evidence>
<dbReference type="InterPro" id="IPR032687">
    <property type="entry name" value="AraC-type_N"/>
</dbReference>
<evidence type="ECO:0000256" key="1">
    <source>
        <dbReference type="ARBA" id="ARBA00023015"/>
    </source>
</evidence>
<dbReference type="SUPFAM" id="SSF46689">
    <property type="entry name" value="Homeodomain-like"/>
    <property type="match status" value="1"/>
</dbReference>
<evidence type="ECO:0000313" key="8">
    <source>
        <dbReference type="Proteomes" id="UP000516656"/>
    </source>
</evidence>
<evidence type="ECO:0000259" key="4">
    <source>
        <dbReference type="PROSITE" id="PS01124"/>
    </source>
</evidence>
<dbReference type="GO" id="GO:0000976">
    <property type="term" value="F:transcription cis-regulatory region binding"/>
    <property type="evidence" value="ECO:0007669"/>
    <property type="project" value="TreeGrafter"/>
</dbReference>
<dbReference type="EMBL" id="AP018046">
    <property type="protein sequence ID" value="BAX54856.1"/>
    <property type="molecule type" value="Genomic_DNA"/>
</dbReference>
<evidence type="ECO:0000313" key="7">
    <source>
        <dbReference type="Proteomes" id="UP000218676"/>
    </source>
</evidence>
<evidence type="ECO:0000256" key="3">
    <source>
        <dbReference type="ARBA" id="ARBA00023163"/>
    </source>
</evidence>